<sequence length="157" mass="17157">MLATTRHPGPTMLISDVMNTDYRTVARSESLKTAVGVMLRADVEAVIITDEDDPSGIVTRRKALIASFKTDDPLSEIPLAGFSSGFPTSVGPDSTVLFAIGRLVSAELEVLPVVDGLDLVGVVTRQDMLDEYTNLRNEAFDTLERRSDWESTTFDHP</sequence>
<dbReference type="SUPFAM" id="SSF54631">
    <property type="entry name" value="CBS-domain pair"/>
    <property type="match status" value="1"/>
</dbReference>
<accession>A0A2R4X2I8</accession>
<dbReference type="KEGG" id="harc:HARCEL1_10015"/>
<dbReference type="AlphaFoldDB" id="A0A2R4X2I8"/>
<organism evidence="4 5">
    <name type="scientific">Halococcoides cellulosivorans</name>
    <dbReference type="NCBI Taxonomy" id="1679096"/>
    <lineage>
        <taxon>Archaea</taxon>
        <taxon>Methanobacteriati</taxon>
        <taxon>Methanobacteriota</taxon>
        <taxon>Stenosarchaea group</taxon>
        <taxon>Halobacteria</taxon>
        <taxon>Halobacteriales</taxon>
        <taxon>Haloarculaceae</taxon>
        <taxon>Halococcoides</taxon>
    </lineage>
</organism>
<dbReference type="SMART" id="SM00116">
    <property type="entry name" value="CBS"/>
    <property type="match status" value="2"/>
</dbReference>
<evidence type="ECO:0000259" key="3">
    <source>
        <dbReference type="PROSITE" id="PS51371"/>
    </source>
</evidence>
<reference evidence="4 5" key="1">
    <citation type="submission" date="2018-04" db="EMBL/GenBank/DDBJ databases">
        <title>Halococcoides cellulosivorans gen. nov., sp. nov., an extremely halophilic cellulose-utilizing haloarchaeon from hypersaline lakes.</title>
        <authorList>
            <person name="Sorokin D.Y."/>
            <person name="Toshchakov S.V."/>
            <person name="Samarov N.I."/>
            <person name="Korzhenkov A."/>
            <person name="Kublanov I.V."/>
        </authorList>
    </citation>
    <scope>NUCLEOTIDE SEQUENCE [LARGE SCALE GENOMIC DNA]</scope>
    <source>
        <strain evidence="4 5">HArcel1</strain>
    </source>
</reference>
<keyword evidence="5" id="KW-1185">Reference proteome</keyword>
<evidence type="ECO:0000313" key="5">
    <source>
        <dbReference type="Proteomes" id="UP000244727"/>
    </source>
</evidence>
<protein>
    <recommendedName>
        <fullName evidence="3">CBS domain-containing protein</fullName>
    </recommendedName>
</protein>
<dbReference type="InterPro" id="IPR051257">
    <property type="entry name" value="Diverse_CBS-Domain"/>
</dbReference>
<dbReference type="PROSITE" id="PS51371">
    <property type="entry name" value="CBS"/>
    <property type="match status" value="1"/>
</dbReference>
<dbReference type="EMBL" id="CP028858">
    <property type="protein sequence ID" value="AWB28020.1"/>
    <property type="molecule type" value="Genomic_DNA"/>
</dbReference>
<dbReference type="Proteomes" id="UP000244727">
    <property type="component" value="Chromosome"/>
</dbReference>
<name>A0A2R4X2I8_9EURY</name>
<dbReference type="PANTHER" id="PTHR43080:SF2">
    <property type="entry name" value="CBS DOMAIN-CONTAINING PROTEIN"/>
    <property type="match status" value="1"/>
</dbReference>
<dbReference type="InterPro" id="IPR046342">
    <property type="entry name" value="CBS_dom_sf"/>
</dbReference>
<evidence type="ECO:0000313" key="4">
    <source>
        <dbReference type="EMBL" id="AWB28020.1"/>
    </source>
</evidence>
<proteinExistence type="predicted"/>
<dbReference type="Gene3D" id="3.10.580.10">
    <property type="entry name" value="CBS-domain"/>
    <property type="match status" value="1"/>
</dbReference>
<feature type="domain" description="CBS" evidence="3">
    <location>
        <begin position="18"/>
        <end position="76"/>
    </location>
</feature>
<dbReference type="PANTHER" id="PTHR43080">
    <property type="entry name" value="CBS DOMAIN-CONTAINING PROTEIN CBSX3, MITOCHONDRIAL"/>
    <property type="match status" value="1"/>
</dbReference>
<dbReference type="Pfam" id="PF00571">
    <property type="entry name" value="CBS"/>
    <property type="match status" value="2"/>
</dbReference>
<evidence type="ECO:0000256" key="1">
    <source>
        <dbReference type="ARBA" id="ARBA00023122"/>
    </source>
</evidence>
<evidence type="ECO:0000256" key="2">
    <source>
        <dbReference type="PROSITE-ProRule" id="PRU00703"/>
    </source>
</evidence>
<keyword evidence="1 2" id="KW-0129">CBS domain</keyword>
<dbReference type="InterPro" id="IPR000644">
    <property type="entry name" value="CBS_dom"/>
</dbReference>
<gene>
    <name evidence="4" type="ORF">HARCEL1_10015</name>
</gene>